<keyword evidence="1" id="KW-0808">Transferase</keyword>
<evidence type="ECO:0000256" key="3">
    <source>
        <dbReference type="ARBA" id="ARBA00022722"/>
    </source>
</evidence>
<protein>
    <recommendedName>
        <fullName evidence="7">Reverse transcriptase RNase H-like domain-containing protein</fullName>
    </recommendedName>
</protein>
<keyword evidence="4" id="KW-0255">Endonuclease</keyword>
<evidence type="ECO:0000256" key="6">
    <source>
        <dbReference type="ARBA" id="ARBA00022918"/>
    </source>
</evidence>
<dbReference type="OrthoDB" id="116078at2759"/>
<feature type="domain" description="Reverse transcriptase RNase H-like" evidence="7">
    <location>
        <begin position="3"/>
        <end position="70"/>
    </location>
</feature>
<reference evidence="8 9" key="2">
    <citation type="submission" date="2013-11" db="EMBL/GenBank/DDBJ databases">
        <title>The Genome Sequence of Phytophthora parasitica INRA-310.</title>
        <authorList>
            <consortium name="The Broad Institute Genomics Platform"/>
            <person name="Russ C."/>
            <person name="Tyler B."/>
            <person name="Panabieres F."/>
            <person name="Shan W."/>
            <person name="Tripathy S."/>
            <person name="Grunwald N."/>
            <person name="Machado M."/>
            <person name="Johnson C.S."/>
            <person name="Arredondo F."/>
            <person name="Hong C."/>
            <person name="Coffey M."/>
            <person name="Young S.K."/>
            <person name="Zeng Q."/>
            <person name="Gargeya S."/>
            <person name="Fitzgerald M."/>
            <person name="Abouelleil A."/>
            <person name="Alvarado L."/>
            <person name="Chapman S.B."/>
            <person name="Gainer-Dewar J."/>
            <person name="Goldberg J."/>
            <person name="Griggs A."/>
            <person name="Gujja S."/>
            <person name="Hansen M."/>
            <person name="Howarth C."/>
            <person name="Imamovic A."/>
            <person name="Ireland A."/>
            <person name="Larimer J."/>
            <person name="McCowan C."/>
            <person name="Murphy C."/>
            <person name="Pearson M."/>
            <person name="Poon T.W."/>
            <person name="Priest M."/>
            <person name="Roberts A."/>
            <person name="Saif S."/>
            <person name="Shea T."/>
            <person name="Sykes S."/>
            <person name="Wortman J."/>
            <person name="Nusbaum C."/>
            <person name="Birren B."/>
        </authorList>
    </citation>
    <scope>NUCLEOTIDE SEQUENCE [LARGE SCALE GENOMIC DNA]</scope>
    <source>
        <strain evidence="8 9">INRA-310</strain>
    </source>
</reference>
<dbReference type="GeneID" id="20189826"/>
<evidence type="ECO:0000256" key="2">
    <source>
        <dbReference type="ARBA" id="ARBA00022695"/>
    </source>
</evidence>
<keyword evidence="2" id="KW-0548">Nucleotidyltransferase</keyword>
<reference evidence="9" key="1">
    <citation type="submission" date="2011-12" db="EMBL/GenBank/DDBJ databases">
        <authorList>
            <consortium name="The Broad Institute Genome Sequencing Platform"/>
            <person name="Russ C."/>
            <person name="Tyler B."/>
            <person name="Panabieres F."/>
            <person name="Shan W."/>
            <person name="Tripathy S."/>
            <person name="Grunwald N."/>
            <person name="Machado M."/>
            <person name="Young S.K."/>
            <person name="Zeng Q."/>
            <person name="Gargeya S."/>
            <person name="Fitzgerald M."/>
            <person name="Haas B."/>
            <person name="Abouelleil A."/>
            <person name="Alvarado L."/>
            <person name="Arachchi H.M."/>
            <person name="Berlin A."/>
            <person name="Chapman S.B."/>
            <person name="Gearin G."/>
            <person name="Goldberg J."/>
            <person name="Griggs A."/>
            <person name="Gujja S."/>
            <person name="Hansen M."/>
            <person name="Heiman D."/>
            <person name="Howarth C."/>
            <person name="Larimer J."/>
            <person name="Lui A."/>
            <person name="MacDonald P.J.P."/>
            <person name="McCowen C."/>
            <person name="Montmayeur A."/>
            <person name="Murphy C."/>
            <person name="Neiman D."/>
            <person name="Pearson M."/>
            <person name="Priest M."/>
            <person name="Roberts A."/>
            <person name="Saif S."/>
            <person name="Shea T."/>
            <person name="Sisk P."/>
            <person name="Stolte C."/>
            <person name="Sykes S."/>
            <person name="Wortman J."/>
            <person name="Nusbaum C."/>
            <person name="Birren B."/>
        </authorList>
    </citation>
    <scope>NUCLEOTIDE SEQUENCE [LARGE SCALE GENOMIC DNA]</scope>
    <source>
        <strain evidence="9">INRA-310</strain>
    </source>
</reference>
<keyword evidence="3" id="KW-0540">Nuclease</keyword>
<organism evidence="8 9">
    <name type="scientific">Phytophthora nicotianae (strain INRA-310)</name>
    <name type="common">Phytophthora parasitica</name>
    <dbReference type="NCBI Taxonomy" id="761204"/>
    <lineage>
        <taxon>Eukaryota</taxon>
        <taxon>Sar</taxon>
        <taxon>Stramenopiles</taxon>
        <taxon>Oomycota</taxon>
        <taxon>Peronosporomycetes</taxon>
        <taxon>Peronosporales</taxon>
        <taxon>Peronosporaceae</taxon>
        <taxon>Phytophthora</taxon>
    </lineage>
</organism>
<dbReference type="GO" id="GO:0003964">
    <property type="term" value="F:RNA-directed DNA polymerase activity"/>
    <property type="evidence" value="ECO:0007669"/>
    <property type="project" value="UniProtKB-KW"/>
</dbReference>
<dbReference type="VEuPathDB" id="FungiDB:PPTG_21227"/>
<dbReference type="AlphaFoldDB" id="W2R6E9"/>
<evidence type="ECO:0000313" key="8">
    <source>
        <dbReference type="EMBL" id="ETN20105.1"/>
    </source>
</evidence>
<dbReference type="GO" id="GO:0016787">
    <property type="term" value="F:hydrolase activity"/>
    <property type="evidence" value="ECO:0007669"/>
    <property type="project" value="UniProtKB-KW"/>
</dbReference>
<proteinExistence type="predicted"/>
<dbReference type="Proteomes" id="UP000018817">
    <property type="component" value="Unassembled WGS sequence"/>
</dbReference>
<accession>W2R6E9</accession>
<dbReference type="Pfam" id="PF17917">
    <property type="entry name" value="RT_RNaseH"/>
    <property type="match status" value="1"/>
</dbReference>
<evidence type="ECO:0000256" key="4">
    <source>
        <dbReference type="ARBA" id="ARBA00022759"/>
    </source>
</evidence>
<sequence>MHDVDGRDRVVASASKLITGLRKIGSGSKTTIQIKCWGIVWATRKFRYYSDKHEFDLYADHKVVATLSHNSPEPDDSWHRS</sequence>
<dbReference type="EMBL" id="KI669564">
    <property type="protein sequence ID" value="ETN20105.1"/>
    <property type="molecule type" value="Genomic_DNA"/>
</dbReference>
<evidence type="ECO:0000256" key="1">
    <source>
        <dbReference type="ARBA" id="ARBA00022679"/>
    </source>
</evidence>
<dbReference type="InterPro" id="IPR041373">
    <property type="entry name" value="RT_RNaseH"/>
</dbReference>
<dbReference type="RefSeq" id="XP_008894728.1">
    <property type="nucleotide sequence ID" value="XM_008896480.1"/>
</dbReference>
<keyword evidence="5" id="KW-0378">Hydrolase</keyword>
<evidence type="ECO:0000259" key="7">
    <source>
        <dbReference type="Pfam" id="PF17917"/>
    </source>
</evidence>
<dbReference type="GO" id="GO:0004519">
    <property type="term" value="F:endonuclease activity"/>
    <property type="evidence" value="ECO:0007669"/>
    <property type="project" value="UniProtKB-KW"/>
</dbReference>
<evidence type="ECO:0000313" key="9">
    <source>
        <dbReference type="Proteomes" id="UP000018817"/>
    </source>
</evidence>
<name>W2R6E9_PHYN3</name>
<evidence type="ECO:0000256" key="5">
    <source>
        <dbReference type="ARBA" id="ARBA00022801"/>
    </source>
</evidence>
<keyword evidence="6" id="KW-0695">RNA-directed DNA polymerase</keyword>
<gene>
    <name evidence="8" type="ORF">PPTG_21227</name>
</gene>